<reference evidence="2 3" key="1">
    <citation type="submission" date="2016-06" db="EMBL/GenBank/DDBJ databases">
        <title>The Draft Genome Sequence and Annotation of the Desert Woodrat Neotoma lepida.</title>
        <authorList>
            <person name="Campbell M."/>
            <person name="Oakeson K.F."/>
            <person name="Yandell M."/>
            <person name="Halpert J.R."/>
            <person name="Dearing D."/>
        </authorList>
    </citation>
    <scope>NUCLEOTIDE SEQUENCE [LARGE SCALE GENOMIC DNA]</scope>
    <source>
        <strain evidence="2">417</strain>
        <tissue evidence="2">Liver</tissue>
    </source>
</reference>
<dbReference type="Gene3D" id="2.120.10.30">
    <property type="entry name" value="TolB, C-terminal domain"/>
    <property type="match status" value="1"/>
</dbReference>
<organism evidence="2 3">
    <name type="scientific">Neotoma lepida</name>
    <name type="common">Desert woodrat</name>
    <dbReference type="NCBI Taxonomy" id="56216"/>
    <lineage>
        <taxon>Eukaryota</taxon>
        <taxon>Metazoa</taxon>
        <taxon>Chordata</taxon>
        <taxon>Craniata</taxon>
        <taxon>Vertebrata</taxon>
        <taxon>Euteleostomi</taxon>
        <taxon>Mammalia</taxon>
        <taxon>Eutheria</taxon>
        <taxon>Euarchontoglires</taxon>
        <taxon>Glires</taxon>
        <taxon>Rodentia</taxon>
        <taxon>Myomorpha</taxon>
        <taxon>Muroidea</taxon>
        <taxon>Cricetidae</taxon>
        <taxon>Neotominae</taxon>
        <taxon>Neotoma</taxon>
    </lineage>
</organism>
<dbReference type="InterPro" id="IPR011042">
    <property type="entry name" value="6-blade_b-propeller_TolB-like"/>
</dbReference>
<evidence type="ECO:0000256" key="1">
    <source>
        <dbReference type="PROSITE-ProRule" id="PRU00461"/>
    </source>
</evidence>
<dbReference type="SUPFAM" id="SSF63825">
    <property type="entry name" value="YWTD domain"/>
    <property type="match status" value="1"/>
</dbReference>
<comment type="caution">
    <text evidence="2">The sequence shown here is derived from an EMBL/GenBank/DDBJ whole genome shotgun (WGS) entry which is preliminary data.</text>
</comment>
<feature type="repeat" description="LDL-receptor class B" evidence="1">
    <location>
        <begin position="49"/>
        <end position="71"/>
    </location>
</feature>
<sequence length="71" mass="8666">MYWTDWEEDKIDDSVGRIEKAWMDGFNRQIFVTSKMLWPNGLTLDFHTNTLYWCDAYYDHIEKVFLNGTHR</sequence>
<feature type="repeat" description="LDL-receptor class B" evidence="1">
    <location>
        <begin position="1"/>
        <end position="48"/>
    </location>
</feature>
<dbReference type="STRING" id="56216.A0A1A6GBX1"/>
<dbReference type="SMART" id="SM00135">
    <property type="entry name" value="LY"/>
    <property type="match status" value="1"/>
</dbReference>
<protein>
    <submittedName>
        <fullName evidence="2">Uncharacterized protein</fullName>
    </submittedName>
</protein>
<feature type="non-terminal residue" evidence="2">
    <location>
        <position position="71"/>
    </location>
</feature>
<dbReference type="OrthoDB" id="10066840at2759"/>
<keyword evidence="3" id="KW-1185">Reference proteome</keyword>
<dbReference type="InterPro" id="IPR050778">
    <property type="entry name" value="Cueball_EGF_LRP_Nidogen"/>
</dbReference>
<dbReference type="InterPro" id="IPR000033">
    <property type="entry name" value="LDLR_classB_rpt"/>
</dbReference>
<name>A0A1A6GBX1_NEOLE</name>
<proteinExistence type="predicted"/>
<evidence type="ECO:0000313" key="2">
    <source>
        <dbReference type="EMBL" id="OBS63728.1"/>
    </source>
</evidence>
<dbReference type="PANTHER" id="PTHR46513">
    <property type="entry name" value="VITELLOGENIN RECEPTOR-LIKE PROTEIN-RELATED-RELATED"/>
    <property type="match status" value="1"/>
</dbReference>
<dbReference type="Pfam" id="PF00058">
    <property type="entry name" value="Ldl_recept_b"/>
    <property type="match status" value="1"/>
</dbReference>
<dbReference type="PROSITE" id="PS51120">
    <property type="entry name" value="LDLRB"/>
    <property type="match status" value="2"/>
</dbReference>
<dbReference type="AlphaFoldDB" id="A0A1A6GBX1"/>
<accession>A0A1A6GBX1</accession>
<gene>
    <name evidence="2" type="ORF">A6R68_07733</name>
</gene>
<dbReference type="EMBL" id="LZPO01098569">
    <property type="protein sequence ID" value="OBS63728.1"/>
    <property type="molecule type" value="Genomic_DNA"/>
</dbReference>
<dbReference type="Proteomes" id="UP000092124">
    <property type="component" value="Unassembled WGS sequence"/>
</dbReference>
<evidence type="ECO:0000313" key="3">
    <source>
        <dbReference type="Proteomes" id="UP000092124"/>
    </source>
</evidence>